<evidence type="ECO:0000313" key="2">
    <source>
        <dbReference type="Proteomes" id="UP000014024"/>
    </source>
</evidence>
<sequence length="50" mass="5372">MKQSLVYINSKNVDGIIIGDLNIGILGNGKKPIFNINKGATKAIINFANK</sequence>
<dbReference type="HOGENOM" id="CLU_3113544_0_0_6"/>
<organism evidence="1 2">
    <name type="scientific">Acinetobacter pittii ANC 4050</name>
    <dbReference type="NCBI Taxonomy" id="1217691"/>
    <lineage>
        <taxon>Bacteria</taxon>
        <taxon>Pseudomonadati</taxon>
        <taxon>Pseudomonadota</taxon>
        <taxon>Gammaproteobacteria</taxon>
        <taxon>Moraxellales</taxon>
        <taxon>Moraxellaceae</taxon>
        <taxon>Acinetobacter</taxon>
        <taxon>Acinetobacter calcoaceticus/baumannii complex</taxon>
    </lineage>
</organism>
<dbReference type="RefSeq" id="WP_016142565.1">
    <property type="nucleotide sequence ID" value="NZ_KB976987.1"/>
</dbReference>
<proteinExistence type="predicted"/>
<name>R8YBE7_ACIPI</name>
<dbReference type="EMBL" id="APQM01000010">
    <property type="protein sequence ID" value="EOQ66728.1"/>
    <property type="molecule type" value="Genomic_DNA"/>
</dbReference>
<comment type="caution">
    <text evidence="1">The sequence shown here is derived from an EMBL/GenBank/DDBJ whole genome shotgun (WGS) entry which is preliminary data.</text>
</comment>
<dbReference type="AlphaFoldDB" id="R8YBE7"/>
<gene>
    <name evidence="1" type="ORF">F931_02779</name>
</gene>
<accession>R8YBE7</accession>
<evidence type="ECO:0000313" key="1">
    <source>
        <dbReference type="EMBL" id="EOQ66728.1"/>
    </source>
</evidence>
<protein>
    <submittedName>
        <fullName evidence="1">Uncharacterized protein</fullName>
    </submittedName>
</protein>
<dbReference type="Proteomes" id="UP000014024">
    <property type="component" value="Unassembled WGS sequence"/>
</dbReference>
<reference evidence="1 2" key="1">
    <citation type="submission" date="2013-02" db="EMBL/GenBank/DDBJ databases">
        <title>The Genome Sequence of Acinetobacter sp. ANC 4050.</title>
        <authorList>
            <consortium name="The Broad Institute Genome Sequencing Platform"/>
            <consortium name="The Broad Institute Genome Sequencing Center for Infectious Disease"/>
            <person name="Cerqueira G."/>
            <person name="Feldgarden M."/>
            <person name="Courvalin P."/>
            <person name="Perichon B."/>
            <person name="Grillot-Courvalin C."/>
            <person name="Clermont D."/>
            <person name="Rocha E."/>
            <person name="Yoon E.-J."/>
            <person name="Nemec A."/>
            <person name="Walker B."/>
            <person name="Young S.K."/>
            <person name="Zeng Q."/>
            <person name="Gargeya S."/>
            <person name="Fitzgerald M."/>
            <person name="Haas B."/>
            <person name="Abouelleil A."/>
            <person name="Alvarado L."/>
            <person name="Arachchi H.M."/>
            <person name="Berlin A.M."/>
            <person name="Chapman S.B."/>
            <person name="Dewar J."/>
            <person name="Goldberg J."/>
            <person name="Griggs A."/>
            <person name="Gujja S."/>
            <person name="Hansen M."/>
            <person name="Howarth C."/>
            <person name="Imamovic A."/>
            <person name="Larimer J."/>
            <person name="McCowan C."/>
            <person name="Murphy C."/>
            <person name="Neiman D."/>
            <person name="Pearson M."/>
            <person name="Priest M."/>
            <person name="Roberts A."/>
            <person name="Saif S."/>
            <person name="Shea T."/>
            <person name="Sisk P."/>
            <person name="Sykes S."/>
            <person name="Wortman J."/>
            <person name="Nusbaum C."/>
            <person name="Birren B."/>
        </authorList>
    </citation>
    <scope>NUCLEOTIDE SEQUENCE [LARGE SCALE GENOMIC DNA]</scope>
    <source>
        <strain evidence="1 2">ANC 4050</strain>
    </source>
</reference>